<dbReference type="InterPro" id="IPR015943">
    <property type="entry name" value="WD40/YVTN_repeat-like_dom_sf"/>
</dbReference>
<feature type="compositionally biased region" description="Low complexity" evidence="1">
    <location>
        <begin position="19"/>
        <end position="29"/>
    </location>
</feature>
<accession>A0AA91PGL1</accession>
<sequence>MAAVVFAAVGCSQNPIDTAPRTIPAATPAESPPTAHPPAGTVYPLAGQPRAAIVDPGAGLAVLVPGADPQTPTSLAILHGGQVHSIALPGPASALTGDGNGTAYLATRGGYFVVDLAAGHANRIDVDDAGDVEFTAIARRADGNLVLGSADGTVYTMASETAVAKRHRDFARVDAIVTDGDVAVVLDRGQTSVTAIGPDGDPRQSLRAGSGATTLAADPAGRVLAVDTRGGQLLVFGADPLVMRQAYPVPEDPYGLAGSATLAWVAQTGTNTVVGYDLSTGIPVEKVRYPTVRQPNVLAFDDAADTLYVVSGVGDGVQVIEHPERRR</sequence>
<evidence type="ECO:0008006" key="4">
    <source>
        <dbReference type="Google" id="ProtNLM"/>
    </source>
</evidence>
<dbReference type="EMBL" id="NCXO01000005">
    <property type="protein sequence ID" value="OSC35177.1"/>
    <property type="molecule type" value="Genomic_DNA"/>
</dbReference>
<name>A0AA91PGL1_9MYCO</name>
<evidence type="ECO:0000313" key="2">
    <source>
        <dbReference type="EMBL" id="OSC35177.1"/>
    </source>
</evidence>
<dbReference type="AlphaFoldDB" id="A0AA91PGL1"/>
<evidence type="ECO:0000313" key="3">
    <source>
        <dbReference type="Proteomes" id="UP000193577"/>
    </source>
</evidence>
<dbReference type="Proteomes" id="UP000193577">
    <property type="component" value="Unassembled WGS sequence"/>
</dbReference>
<evidence type="ECO:0000256" key="1">
    <source>
        <dbReference type="SAM" id="MobiDB-lite"/>
    </source>
</evidence>
<organism evidence="2 3">
    <name type="scientific">Mycolicibacillus koreensis</name>
    <dbReference type="NCBI Taxonomy" id="1069220"/>
    <lineage>
        <taxon>Bacteria</taxon>
        <taxon>Bacillati</taxon>
        <taxon>Actinomycetota</taxon>
        <taxon>Actinomycetes</taxon>
        <taxon>Mycobacteriales</taxon>
        <taxon>Mycobacteriaceae</taxon>
        <taxon>Mycolicibacillus</taxon>
    </lineage>
</organism>
<keyword evidence="3" id="KW-1185">Reference proteome</keyword>
<protein>
    <recommendedName>
        <fullName evidence="4">Lipoprotein LppL</fullName>
    </recommendedName>
</protein>
<feature type="region of interest" description="Disordered" evidence="1">
    <location>
        <begin position="19"/>
        <end position="38"/>
    </location>
</feature>
<dbReference type="SUPFAM" id="SSF63829">
    <property type="entry name" value="Calcium-dependent phosphotriesterase"/>
    <property type="match status" value="1"/>
</dbReference>
<reference evidence="2 3" key="1">
    <citation type="submission" date="2017-04" db="EMBL/GenBank/DDBJ databases">
        <title>The new phylogeny of genus Mycobacterium.</title>
        <authorList>
            <person name="Tortoli E."/>
            <person name="Trovato A."/>
            <person name="Cirillo D.M."/>
        </authorList>
    </citation>
    <scope>NUCLEOTIDE SEQUENCE [LARGE SCALE GENOMIC DNA]</scope>
    <source>
        <strain evidence="2 3">KCTC 19819</strain>
    </source>
</reference>
<comment type="caution">
    <text evidence="2">The sequence shown here is derived from an EMBL/GenBank/DDBJ whole genome shotgun (WGS) entry which is preliminary data.</text>
</comment>
<proteinExistence type="predicted"/>
<gene>
    <name evidence="2" type="ORF">B8W67_03595</name>
</gene>
<dbReference type="Gene3D" id="2.130.10.10">
    <property type="entry name" value="YVTN repeat-like/Quinoprotein amine dehydrogenase"/>
    <property type="match status" value="1"/>
</dbReference>